<sequence>MLTELHRPPGPLARLTERLAAMAVPCPAHPAAHRIGAAAIEWSRAAGLGADPADSAVHRLAARAFAGGEPGAAEMFARWLTWMSRIREEPGALAGILTVAAGGEPGPAPLERSFAGLWESCVPGMDDAWRERFLAGLAAQHEALTAHEAPAGGVPSPGDCPGRARNAFGRYLFDLVEPCTGVQVPEPLRASPRWRAVVEASGDVAARCLDLATRDGRASAAAGFVERSTAVVTEEAVDRVADRMEELWTAARVIPVLVERHGLGFGPSREVMRVVCAFLTISRAHLEWLLESPRYRHLE</sequence>
<comment type="caution">
    <text evidence="1">The sequence shown here is derived from an EMBL/GenBank/DDBJ whole genome shotgun (WGS) entry which is preliminary data.</text>
</comment>
<reference evidence="1 2" key="1">
    <citation type="journal article" date="2019" name="Int. J. Syst. Evol. Microbiol.">
        <title>The Global Catalogue of Microorganisms (GCM) 10K type strain sequencing project: providing services to taxonomists for standard genome sequencing and annotation.</title>
        <authorList>
            <consortium name="The Broad Institute Genomics Platform"/>
            <consortium name="The Broad Institute Genome Sequencing Center for Infectious Disease"/>
            <person name="Wu L."/>
            <person name="Ma J."/>
        </authorList>
    </citation>
    <scope>NUCLEOTIDE SEQUENCE [LARGE SCALE GENOMIC DNA]</scope>
    <source>
        <strain evidence="1 2">JCM 6242</strain>
    </source>
</reference>
<dbReference type="SUPFAM" id="SSF48576">
    <property type="entry name" value="Terpenoid synthases"/>
    <property type="match status" value="1"/>
</dbReference>
<evidence type="ECO:0008006" key="3">
    <source>
        <dbReference type="Google" id="ProtNLM"/>
    </source>
</evidence>
<dbReference type="Pfam" id="PF19086">
    <property type="entry name" value="Terpene_syn_C_2"/>
    <property type="match status" value="1"/>
</dbReference>
<dbReference type="EMBL" id="BAAAVI010000004">
    <property type="protein sequence ID" value="GAA2851789.1"/>
    <property type="molecule type" value="Genomic_DNA"/>
</dbReference>
<name>A0ABN3VQV8_9ACTN</name>
<organism evidence="1 2">
    <name type="scientific">Streptosporangium fragile</name>
    <dbReference type="NCBI Taxonomy" id="46186"/>
    <lineage>
        <taxon>Bacteria</taxon>
        <taxon>Bacillati</taxon>
        <taxon>Actinomycetota</taxon>
        <taxon>Actinomycetes</taxon>
        <taxon>Streptosporangiales</taxon>
        <taxon>Streptosporangiaceae</taxon>
        <taxon>Streptosporangium</taxon>
    </lineage>
</organism>
<dbReference type="Gene3D" id="1.10.600.10">
    <property type="entry name" value="Farnesyl Diphosphate Synthase"/>
    <property type="match status" value="1"/>
</dbReference>
<evidence type="ECO:0000313" key="1">
    <source>
        <dbReference type="EMBL" id="GAA2851789.1"/>
    </source>
</evidence>
<protein>
    <recommendedName>
        <fullName evidence="3">Terpene synthase</fullName>
    </recommendedName>
</protein>
<dbReference type="RefSeq" id="WP_344968169.1">
    <property type="nucleotide sequence ID" value="NZ_BAAAVI010000004.1"/>
</dbReference>
<keyword evidence="2" id="KW-1185">Reference proteome</keyword>
<dbReference type="InterPro" id="IPR008949">
    <property type="entry name" value="Isoprenoid_synthase_dom_sf"/>
</dbReference>
<dbReference type="Proteomes" id="UP001500831">
    <property type="component" value="Unassembled WGS sequence"/>
</dbReference>
<evidence type="ECO:0000313" key="2">
    <source>
        <dbReference type="Proteomes" id="UP001500831"/>
    </source>
</evidence>
<accession>A0ABN3VQV8</accession>
<proteinExistence type="predicted"/>
<gene>
    <name evidence="1" type="ORF">GCM10010517_09430</name>
</gene>